<evidence type="ECO:0000256" key="4">
    <source>
        <dbReference type="ARBA" id="ARBA00035242"/>
    </source>
</evidence>
<sequence length="276" mass="30960">MAIKEFNPYTASRRHMTILSREDITKQKPERSLLAGRKKKTGGRNNYGRRTMRFIGGGHIRRLRIIDFKRDKIGIPGRVAAIEYDPNRSARLALIFYVDGEKRYILCPDQLHVGDMIMAGPEADIRPGNAKKFKNIPDGTLIHNIELEPGRGAKLVRSAGVSAQLMAREGKFAFVRMPSGELRKFLLECTATIGVVGNGEHENISLGKAGKTRWLGRKGRIRAMIQNPVDHPMGGGEGTTKSHHHPCSPWGTPAKGYRTRARKPSDKFIVRRRYAK</sequence>
<feature type="region of interest" description="Disordered" evidence="6">
    <location>
        <begin position="29"/>
        <end position="48"/>
    </location>
</feature>
<feature type="domain" description="Large ribosomal subunit protein uL2 C-terminal" evidence="7">
    <location>
        <begin position="125"/>
        <end position="253"/>
    </location>
</feature>
<dbReference type="GO" id="GO:0003735">
    <property type="term" value="F:structural constituent of ribosome"/>
    <property type="evidence" value="ECO:0007669"/>
    <property type="project" value="InterPro"/>
</dbReference>
<dbReference type="GO" id="GO:0019843">
    <property type="term" value="F:rRNA binding"/>
    <property type="evidence" value="ECO:0007669"/>
    <property type="project" value="UniProtKB-UniRule"/>
</dbReference>
<comment type="similarity">
    <text evidence="1 5">Belongs to the universal ribosomal protein uL2 family.</text>
</comment>
<dbReference type="SUPFAM" id="SSF50249">
    <property type="entry name" value="Nucleic acid-binding proteins"/>
    <property type="match status" value="1"/>
</dbReference>
<evidence type="ECO:0000256" key="1">
    <source>
        <dbReference type="ARBA" id="ARBA00005636"/>
    </source>
</evidence>
<evidence type="ECO:0000256" key="5">
    <source>
        <dbReference type="HAMAP-Rule" id="MF_01320"/>
    </source>
</evidence>
<dbReference type="Gene3D" id="2.30.30.30">
    <property type="match status" value="1"/>
</dbReference>
<keyword evidence="5" id="KW-0699">rRNA-binding</keyword>
<dbReference type="Proteomes" id="UP000473699">
    <property type="component" value="Unassembled WGS sequence"/>
</dbReference>
<evidence type="ECO:0000313" key="9">
    <source>
        <dbReference type="EMBL" id="MST54802.1"/>
    </source>
</evidence>
<dbReference type="Pfam" id="PF00181">
    <property type="entry name" value="Ribosomal_L2_N"/>
    <property type="match status" value="1"/>
</dbReference>
<feature type="region of interest" description="Disordered" evidence="6">
    <location>
        <begin position="227"/>
        <end position="263"/>
    </location>
</feature>
<keyword evidence="10" id="KW-1185">Reference proteome</keyword>
<dbReference type="GO" id="GO:0015934">
    <property type="term" value="C:large ribosomal subunit"/>
    <property type="evidence" value="ECO:0007669"/>
    <property type="project" value="InterPro"/>
</dbReference>
<keyword evidence="5" id="KW-0694">RNA-binding</keyword>
<name>A0A6L5YB84_9BACT</name>
<keyword evidence="3 5" id="KW-0687">Ribonucleoprotein</keyword>
<dbReference type="InterPro" id="IPR022666">
    <property type="entry name" value="Ribosomal_uL2_RNA-bd_dom"/>
</dbReference>
<dbReference type="InterPro" id="IPR022669">
    <property type="entry name" value="Ribosomal_uL2_C"/>
</dbReference>
<dbReference type="GO" id="GO:0016740">
    <property type="term" value="F:transferase activity"/>
    <property type="evidence" value="ECO:0007669"/>
    <property type="project" value="InterPro"/>
</dbReference>
<dbReference type="Pfam" id="PF03947">
    <property type="entry name" value="Ribosomal_L2_C"/>
    <property type="match status" value="1"/>
</dbReference>
<dbReference type="InterPro" id="IPR002171">
    <property type="entry name" value="Ribosomal_uL2"/>
</dbReference>
<dbReference type="Gene3D" id="2.40.50.140">
    <property type="entry name" value="Nucleic acid-binding proteins"/>
    <property type="match status" value="1"/>
</dbReference>
<evidence type="ECO:0000259" key="7">
    <source>
        <dbReference type="SMART" id="SM01382"/>
    </source>
</evidence>
<dbReference type="Gene3D" id="4.10.950.10">
    <property type="entry name" value="Ribosomal protein L2, domain 3"/>
    <property type="match status" value="1"/>
</dbReference>
<evidence type="ECO:0000259" key="8">
    <source>
        <dbReference type="SMART" id="SM01383"/>
    </source>
</evidence>
<comment type="subunit">
    <text evidence="5">Part of the 50S ribosomal subunit. Forms a bridge to the 30S subunit in the 70S ribosome.</text>
</comment>
<proteinExistence type="inferred from homology"/>
<dbReference type="InterPro" id="IPR014726">
    <property type="entry name" value="Ribosomal_uL2_dom3"/>
</dbReference>
<dbReference type="HAMAP" id="MF_01320_B">
    <property type="entry name" value="Ribosomal_uL2_B"/>
    <property type="match status" value="1"/>
</dbReference>
<comment type="caution">
    <text evidence="9">The sequence shown here is derived from an EMBL/GenBank/DDBJ whole genome shotgun (WGS) entry which is preliminary data.</text>
</comment>
<evidence type="ECO:0000256" key="3">
    <source>
        <dbReference type="ARBA" id="ARBA00023274"/>
    </source>
</evidence>
<evidence type="ECO:0000313" key="10">
    <source>
        <dbReference type="Proteomes" id="UP000473699"/>
    </source>
</evidence>
<comment type="function">
    <text evidence="5">One of the primary rRNA binding proteins. Required for association of the 30S and 50S subunits to form the 70S ribosome, for tRNA binding and peptide bond formation. It has been suggested to have peptidyltransferase activity; this is somewhat controversial. Makes several contacts with the 16S rRNA in the 70S ribosome.</text>
</comment>
<dbReference type="SMART" id="SM01382">
    <property type="entry name" value="Ribosomal_L2_C"/>
    <property type="match status" value="1"/>
</dbReference>
<dbReference type="FunFam" id="4.10.950.10:FF:000001">
    <property type="entry name" value="50S ribosomal protein L2"/>
    <property type="match status" value="1"/>
</dbReference>
<protein>
    <recommendedName>
        <fullName evidence="4 5">Large ribosomal subunit protein uL2</fullName>
    </recommendedName>
</protein>
<accession>A0A6L5YB84</accession>
<dbReference type="SMART" id="SM01383">
    <property type="entry name" value="Ribosomal_L2"/>
    <property type="match status" value="1"/>
</dbReference>
<evidence type="ECO:0000256" key="2">
    <source>
        <dbReference type="ARBA" id="ARBA00022980"/>
    </source>
</evidence>
<dbReference type="EMBL" id="VUNH01000002">
    <property type="protein sequence ID" value="MST54802.1"/>
    <property type="molecule type" value="Genomic_DNA"/>
</dbReference>
<dbReference type="PANTHER" id="PTHR13691:SF5">
    <property type="entry name" value="LARGE RIBOSOMAL SUBUNIT PROTEIN UL2M"/>
    <property type="match status" value="1"/>
</dbReference>
<dbReference type="InterPro" id="IPR014722">
    <property type="entry name" value="Rib_uL2_dom2"/>
</dbReference>
<dbReference type="NCBIfam" id="TIGR01171">
    <property type="entry name" value="rplB_bact"/>
    <property type="match status" value="1"/>
</dbReference>
<keyword evidence="2 5" id="KW-0689">Ribosomal protein</keyword>
<gene>
    <name evidence="5 9" type="primary">rplB</name>
    <name evidence="9" type="ORF">FYJ74_01885</name>
</gene>
<dbReference type="PIRSF" id="PIRSF002158">
    <property type="entry name" value="Ribosomal_L2"/>
    <property type="match status" value="1"/>
</dbReference>
<feature type="domain" description="Large ribosomal subunit protein uL2 RNA-binding" evidence="8">
    <location>
        <begin position="43"/>
        <end position="119"/>
    </location>
</feature>
<dbReference type="SUPFAM" id="SSF50104">
    <property type="entry name" value="Translation proteins SH3-like domain"/>
    <property type="match status" value="1"/>
</dbReference>
<reference evidence="9 10" key="1">
    <citation type="submission" date="2019-08" db="EMBL/GenBank/DDBJ databases">
        <title>In-depth cultivation of the pig gut microbiome towards novel bacterial diversity and tailored functional studies.</title>
        <authorList>
            <person name="Wylensek D."/>
            <person name="Hitch T.C.A."/>
            <person name="Clavel T."/>
        </authorList>
    </citation>
    <scope>NUCLEOTIDE SEQUENCE [LARGE SCALE GENOMIC DNA]</scope>
    <source>
        <strain evidence="9 10">SM-530-WT-4B</strain>
    </source>
</reference>
<dbReference type="InterPro" id="IPR012340">
    <property type="entry name" value="NA-bd_OB-fold"/>
</dbReference>
<dbReference type="FunFam" id="2.30.30.30:FF:000001">
    <property type="entry name" value="50S ribosomal protein L2"/>
    <property type="match status" value="1"/>
</dbReference>
<dbReference type="RefSeq" id="WP_154527939.1">
    <property type="nucleotide sequence ID" value="NZ_VUNH01000002.1"/>
</dbReference>
<dbReference type="FunFam" id="2.40.50.140:FF:000003">
    <property type="entry name" value="50S ribosomal protein L2"/>
    <property type="match status" value="1"/>
</dbReference>
<evidence type="ECO:0000256" key="6">
    <source>
        <dbReference type="SAM" id="MobiDB-lite"/>
    </source>
</evidence>
<dbReference type="InterPro" id="IPR008991">
    <property type="entry name" value="Translation_prot_SH3-like_sf"/>
</dbReference>
<dbReference type="InterPro" id="IPR005880">
    <property type="entry name" value="Ribosomal_uL2_bac/org-type"/>
</dbReference>
<dbReference type="GO" id="GO:0002181">
    <property type="term" value="P:cytoplasmic translation"/>
    <property type="evidence" value="ECO:0007669"/>
    <property type="project" value="TreeGrafter"/>
</dbReference>
<dbReference type="PANTHER" id="PTHR13691">
    <property type="entry name" value="RIBOSOMAL PROTEIN L2"/>
    <property type="match status" value="1"/>
</dbReference>
<dbReference type="AlphaFoldDB" id="A0A6L5YB84"/>
<organism evidence="9 10">
    <name type="scientific">Pyramidobacter porci</name>
    <dbReference type="NCBI Taxonomy" id="2605789"/>
    <lineage>
        <taxon>Bacteria</taxon>
        <taxon>Thermotogati</taxon>
        <taxon>Synergistota</taxon>
        <taxon>Synergistia</taxon>
        <taxon>Synergistales</taxon>
        <taxon>Dethiosulfovibrionaceae</taxon>
        <taxon>Pyramidobacter</taxon>
    </lineage>
</organism>